<evidence type="ECO:0000256" key="1">
    <source>
        <dbReference type="ARBA" id="ARBA00004651"/>
    </source>
</evidence>
<sequence>MLAILNKEIQSFFSSPIGYLVIGIFLVASGLFLFVFTGDYNILDNGFADIKPFFNLAPWIFIFLIPAISMKSFAEEKRQGTMEILFTKPIGLWQLITGKFLGAFILVSLAILPTLLYVLTIDQLGDPVGNFDLGATMGSYFGLLFLAACYTAIGIFSSSLSSNQIVAFIIAVFLCFLSYFAFEGLAGLGVIGNSSYGLEYLGLSYHYRSISRGVVDTRDLIYFMSIIVLFLKATQLKLKSIQQNS</sequence>
<protein>
    <submittedName>
        <fullName evidence="7">Gliding motility-associated ABC transporter permease subunit GldF</fullName>
    </submittedName>
</protein>
<proteinExistence type="predicted"/>
<keyword evidence="2" id="KW-1003">Cell membrane</keyword>
<organism evidence="7 8">
    <name type="scientific">Salegentibacter chungangensis</name>
    <dbReference type="NCBI Taxonomy" id="1335724"/>
    <lineage>
        <taxon>Bacteria</taxon>
        <taxon>Pseudomonadati</taxon>
        <taxon>Bacteroidota</taxon>
        <taxon>Flavobacteriia</taxon>
        <taxon>Flavobacteriales</taxon>
        <taxon>Flavobacteriaceae</taxon>
        <taxon>Salegentibacter</taxon>
    </lineage>
</organism>
<comment type="subcellular location">
    <subcellularLocation>
        <location evidence="1">Cell membrane</location>
        <topology evidence="1">Multi-pass membrane protein</topology>
    </subcellularLocation>
</comment>
<feature type="transmembrane region" description="Helical" evidence="6">
    <location>
        <begin position="165"/>
        <end position="191"/>
    </location>
</feature>
<comment type="caution">
    <text evidence="7">The sequence shown here is derived from an EMBL/GenBank/DDBJ whole genome shotgun (WGS) entry which is preliminary data.</text>
</comment>
<dbReference type="EMBL" id="JBHTLI010000002">
    <property type="protein sequence ID" value="MFD1096233.1"/>
    <property type="molecule type" value="Genomic_DNA"/>
</dbReference>
<feature type="transmembrane region" description="Helical" evidence="6">
    <location>
        <begin position="12"/>
        <end position="36"/>
    </location>
</feature>
<evidence type="ECO:0000256" key="6">
    <source>
        <dbReference type="SAM" id="Phobius"/>
    </source>
</evidence>
<feature type="transmembrane region" description="Helical" evidence="6">
    <location>
        <begin position="95"/>
        <end position="119"/>
    </location>
</feature>
<keyword evidence="8" id="KW-1185">Reference proteome</keyword>
<keyword evidence="5 6" id="KW-0472">Membrane</keyword>
<dbReference type="InterPro" id="IPR019860">
    <property type="entry name" value="Motility-assoc_ABC_perm_GldF"/>
</dbReference>
<keyword evidence="4 6" id="KW-1133">Transmembrane helix</keyword>
<evidence type="ECO:0000256" key="3">
    <source>
        <dbReference type="ARBA" id="ARBA00022692"/>
    </source>
</evidence>
<evidence type="ECO:0000256" key="5">
    <source>
        <dbReference type="ARBA" id="ARBA00023136"/>
    </source>
</evidence>
<reference evidence="8" key="1">
    <citation type="journal article" date="2019" name="Int. J. Syst. Evol. Microbiol.">
        <title>The Global Catalogue of Microorganisms (GCM) 10K type strain sequencing project: providing services to taxonomists for standard genome sequencing and annotation.</title>
        <authorList>
            <consortium name="The Broad Institute Genomics Platform"/>
            <consortium name="The Broad Institute Genome Sequencing Center for Infectious Disease"/>
            <person name="Wu L."/>
            <person name="Ma J."/>
        </authorList>
    </citation>
    <scope>NUCLEOTIDE SEQUENCE [LARGE SCALE GENOMIC DNA]</scope>
    <source>
        <strain evidence="8">CCUG 64793</strain>
    </source>
</reference>
<dbReference type="NCBIfam" id="TIGR03518">
    <property type="entry name" value="ABC_perm_GldF"/>
    <property type="match status" value="1"/>
</dbReference>
<keyword evidence="3 6" id="KW-0812">Transmembrane</keyword>
<gene>
    <name evidence="7" type="primary">gldF</name>
    <name evidence="7" type="ORF">ACFQ3Q_10775</name>
</gene>
<dbReference type="PANTHER" id="PTHR30294">
    <property type="entry name" value="MEMBRANE COMPONENT OF ABC TRANSPORTER YHHJ-RELATED"/>
    <property type="match status" value="1"/>
</dbReference>
<evidence type="ECO:0000256" key="2">
    <source>
        <dbReference type="ARBA" id="ARBA00022475"/>
    </source>
</evidence>
<dbReference type="RefSeq" id="WP_380745667.1">
    <property type="nucleotide sequence ID" value="NZ_JBHTLI010000002.1"/>
</dbReference>
<feature type="transmembrane region" description="Helical" evidence="6">
    <location>
        <begin position="56"/>
        <end position="74"/>
    </location>
</feature>
<evidence type="ECO:0000256" key="4">
    <source>
        <dbReference type="ARBA" id="ARBA00022989"/>
    </source>
</evidence>
<dbReference type="InterPro" id="IPR051449">
    <property type="entry name" value="ABC-2_transporter_component"/>
</dbReference>
<feature type="transmembrane region" description="Helical" evidence="6">
    <location>
        <begin position="139"/>
        <end position="158"/>
    </location>
</feature>
<dbReference type="Proteomes" id="UP001597131">
    <property type="component" value="Unassembled WGS sequence"/>
</dbReference>
<feature type="transmembrane region" description="Helical" evidence="6">
    <location>
        <begin position="220"/>
        <end position="238"/>
    </location>
</feature>
<dbReference type="PANTHER" id="PTHR30294:SF29">
    <property type="entry name" value="MULTIDRUG ABC TRANSPORTER PERMEASE YBHS-RELATED"/>
    <property type="match status" value="1"/>
</dbReference>
<dbReference type="Pfam" id="PF12679">
    <property type="entry name" value="ABC2_membrane_2"/>
    <property type="match status" value="1"/>
</dbReference>
<evidence type="ECO:0000313" key="8">
    <source>
        <dbReference type="Proteomes" id="UP001597131"/>
    </source>
</evidence>
<evidence type="ECO:0000313" key="7">
    <source>
        <dbReference type="EMBL" id="MFD1096233.1"/>
    </source>
</evidence>
<name>A0ABW3NQX6_9FLAO</name>
<accession>A0ABW3NQX6</accession>